<gene>
    <name evidence="4" type="ORF">PLEPLA_LOCUS13889</name>
</gene>
<feature type="region of interest" description="Disordered" evidence="2">
    <location>
        <begin position="28"/>
        <end position="54"/>
    </location>
</feature>
<feature type="compositionally biased region" description="Polar residues" evidence="2">
    <location>
        <begin position="166"/>
        <end position="188"/>
    </location>
</feature>
<feature type="region of interest" description="Disordered" evidence="2">
    <location>
        <begin position="208"/>
        <end position="286"/>
    </location>
</feature>
<reference evidence="4" key="1">
    <citation type="submission" date="2020-03" db="EMBL/GenBank/DDBJ databases">
        <authorList>
            <person name="Weist P."/>
        </authorList>
    </citation>
    <scope>NUCLEOTIDE SEQUENCE</scope>
</reference>
<name>A0A9N7YC18_PLEPL</name>
<keyword evidence="1" id="KW-0862">Zinc</keyword>
<evidence type="ECO:0000256" key="2">
    <source>
        <dbReference type="SAM" id="MobiDB-lite"/>
    </source>
</evidence>
<proteinExistence type="predicted"/>
<feature type="domain" description="DBF4-type" evidence="3">
    <location>
        <begin position="57"/>
        <end position="106"/>
    </location>
</feature>
<dbReference type="PROSITE" id="PS51265">
    <property type="entry name" value="ZF_DBF4"/>
    <property type="match status" value="1"/>
</dbReference>
<accession>A0A9N7YC18</accession>
<dbReference type="PANTHER" id="PTHR21639:SF5">
    <property type="entry name" value="DBF4-TYPE ZINC FINGER-CONTAINING PROTEIN 2"/>
    <property type="match status" value="1"/>
</dbReference>
<organism evidence="4 5">
    <name type="scientific">Pleuronectes platessa</name>
    <name type="common">European plaice</name>
    <dbReference type="NCBI Taxonomy" id="8262"/>
    <lineage>
        <taxon>Eukaryota</taxon>
        <taxon>Metazoa</taxon>
        <taxon>Chordata</taxon>
        <taxon>Craniata</taxon>
        <taxon>Vertebrata</taxon>
        <taxon>Euteleostomi</taxon>
        <taxon>Actinopterygii</taxon>
        <taxon>Neopterygii</taxon>
        <taxon>Teleostei</taxon>
        <taxon>Neoteleostei</taxon>
        <taxon>Acanthomorphata</taxon>
        <taxon>Carangaria</taxon>
        <taxon>Pleuronectiformes</taxon>
        <taxon>Pleuronectoidei</taxon>
        <taxon>Pleuronectidae</taxon>
        <taxon>Pleuronectes</taxon>
    </lineage>
</organism>
<dbReference type="AlphaFoldDB" id="A0A9N7YC18"/>
<keyword evidence="1" id="KW-0479">Metal-binding</keyword>
<dbReference type="InterPro" id="IPR038890">
    <property type="entry name" value="ZDBF2"/>
</dbReference>
<feature type="region of interest" description="Disordered" evidence="2">
    <location>
        <begin position="529"/>
        <end position="554"/>
    </location>
</feature>
<feature type="compositionally biased region" description="Basic and acidic residues" evidence="2">
    <location>
        <begin position="721"/>
        <end position="734"/>
    </location>
</feature>
<feature type="region of interest" description="Disordered" evidence="2">
    <location>
        <begin position="120"/>
        <end position="142"/>
    </location>
</feature>
<dbReference type="GO" id="GO:0003676">
    <property type="term" value="F:nucleic acid binding"/>
    <property type="evidence" value="ECO:0007669"/>
    <property type="project" value="InterPro"/>
</dbReference>
<keyword evidence="1" id="KW-0863">Zinc-finger</keyword>
<protein>
    <recommendedName>
        <fullName evidence="3">DBF4-type domain-containing protein</fullName>
    </recommendedName>
</protein>
<dbReference type="GO" id="GO:0008270">
    <property type="term" value="F:zinc ion binding"/>
    <property type="evidence" value="ECO:0007669"/>
    <property type="project" value="UniProtKB-KW"/>
</dbReference>
<dbReference type="PANTHER" id="PTHR21639">
    <property type="entry name" value="DBF4-TYPE ZINC FINGER-CONTAINING PROTEIN 2"/>
    <property type="match status" value="1"/>
</dbReference>
<dbReference type="GO" id="GO:0071514">
    <property type="term" value="P:genomic imprinting"/>
    <property type="evidence" value="ECO:0007669"/>
    <property type="project" value="TreeGrafter"/>
</dbReference>
<evidence type="ECO:0000256" key="1">
    <source>
        <dbReference type="PROSITE-ProRule" id="PRU00600"/>
    </source>
</evidence>
<evidence type="ECO:0000313" key="5">
    <source>
        <dbReference type="Proteomes" id="UP001153269"/>
    </source>
</evidence>
<feature type="region of interest" description="Disordered" evidence="2">
    <location>
        <begin position="677"/>
        <end position="783"/>
    </location>
</feature>
<feature type="region of interest" description="Disordered" evidence="2">
    <location>
        <begin position="155"/>
        <end position="194"/>
    </location>
</feature>
<evidence type="ECO:0000259" key="3">
    <source>
        <dbReference type="PROSITE" id="PS51265"/>
    </source>
</evidence>
<keyword evidence="5" id="KW-1185">Reference proteome</keyword>
<sequence length="783" mass="86522">MAHGLHRANHLLTVGYSRDGSDWTDTALTALPPGGQKRAESSSRMWAESEPGPSRCQPSRQGYCGYCRVLYSSLEQHLSSLRHLDSVRTSSRCSAPSATTSCSKLTLLERFLQDVLQHHPHRYSDPRPSHADLPSISAPPLPRAELDELDTTLSDNDIWSLGNREQLPSSDDTSYQPTNQQDANSIHSQSEDRGAIQDRLYAPITDGEEKGAASTGHTHTQAPPPRPQASPSIHRKAHRKTNRRKTSVDSSTPSRGPGPLPHTHLSQEPGAAPGPRPPTDLGPWRNWQRDRREGFKDQAFSDHSNTLDQTIEEVIQMCGHGITSTSDQQEETESFHFSLPVFMETQSDDWDSPVQVSPAEGRDLGQLMDVQVRLDDQVYSHQLDSALHSKAGGGATQEQGFWALPIEQILPAPAFIPESFRGKTWAQIEQEDEEKVERLVGQFRRGRFVCYFDSESLARYGRRSQNIKGSGQNKAAELDSGVLPLLDADDDDSTYGQKGRRRGFRLASRCQVVKVSHGTQTVRLVIPAVRQPPPETPPTSFPAADQDAAERTPEGQMWRCLPASYSNIITPVQPRTSLVYLLCSPSGPAPTCPASPGSAPKRCRKKRRPLDLQGVKVKYKRLPFRFYDSTTNRILKNPPKGSPWCQGPAASAPPPPCVRQLFRSLSTDLNTDRALVEGSAGSSRAKGHTSAEPPFLLSTLSGDTVRRRSQTSKTPPPRPHNRSEQGRGGRKERTIPAPSKRRTRAQATPPPTRRQGLRRTGLSPASLTHCSPARRGRGRRGRR</sequence>
<comment type="caution">
    <text evidence="4">The sequence shown here is derived from an EMBL/GenBank/DDBJ whole genome shotgun (WGS) entry which is preliminary data.</text>
</comment>
<dbReference type="InterPro" id="IPR006572">
    <property type="entry name" value="Znf_DBF"/>
</dbReference>
<feature type="compositionally biased region" description="Pro residues" evidence="2">
    <location>
        <begin position="530"/>
        <end position="540"/>
    </location>
</feature>
<dbReference type="Proteomes" id="UP001153269">
    <property type="component" value="Unassembled WGS sequence"/>
</dbReference>
<feature type="compositionally biased region" description="Basic residues" evidence="2">
    <location>
        <begin position="772"/>
        <end position="783"/>
    </location>
</feature>
<feature type="region of interest" description="Disordered" evidence="2">
    <location>
        <begin position="632"/>
        <end position="659"/>
    </location>
</feature>
<feature type="compositionally biased region" description="Basic residues" evidence="2">
    <location>
        <begin position="233"/>
        <end position="245"/>
    </location>
</feature>
<dbReference type="EMBL" id="CADEAL010000847">
    <property type="protein sequence ID" value="CAB1425955.1"/>
    <property type="molecule type" value="Genomic_DNA"/>
</dbReference>
<evidence type="ECO:0000313" key="4">
    <source>
        <dbReference type="EMBL" id="CAB1425955.1"/>
    </source>
</evidence>